<feature type="chain" id="PRO_5039557407" evidence="1">
    <location>
        <begin position="22"/>
        <end position="494"/>
    </location>
</feature>
<sequence length="494" mass="54921">MKQRIIAYTLPLLFIGSVSQAAPIELFEQDYKTITQTVLDNSGLSIFKGRDLIIEGITRSDNVADFEAKSTVVFNDKEQLKIEEVGEVVFTNYAENKGVATVISKSDYAVHSEIDGEDTILMMAKGITTQSQIDRENLHFKFSSQFPTLEMVNPDTEKPGIIHIEGLIGEGKYGFKDNFEKIDTLKGTYKTDKIIVEVDDGSSAVKIDVANALIDTELNYAENLQKSIFELNDIEVLSRYSNETSATKVNLGNFSYHTGADIREDAPAIFAELRVKDLKIVAKESELVTEFGDFSFDMIVTPLVADLFEKLSAAGINDFSNLDASYQDAYALLKEFLTDNSAIEFQLDGKLGDHHAKKFLSITPKAALIDKLASIDINDDAAMDQVFAGLTFFEFVEKYITAIDLDITSSKAYILEFGSNVLLASGEEATMSAARKSMQEFYQQMQLLAVMFSADAPLVEFTTDGLRVHIQYKDQVWIVNGKEMDLEAIASLFN</sequence>
<organism evidence="2 3">
    <name type="scientific">Candidatus Ignatzschineria merdigallinarum</name>
    <dbReference type="NCBI Taxonomy" id="2838621"/>
    <lineage>
        <taxon>Bacteria</taxon>
        <taxon>Pseudomonadati</taxon>
        <taxon>Pseudomonadota</taxon>
        <taxon>Gammaproteobacteria</taxon>
        <taxon>Cardiobacteriales</taxon>
        <taxon>Ignatzschineriaceae</taxon>
        <taxon>Ignatzschineria</taxon>
    </lineage>
</organism>
<evidence type="ECO:0000313" key="3">
    <source>
        <dbReference type="Proteomes" id="UP000823934"/>
    </source>
</evidence>
<comment type="caution">
    <text evidence="2">The sequence shown here is derived from an EMBL/GenBank/DDBJ whole genome shotgun (WGS) entry which is preliminary data.</text>
</comment>
<evidence type="ECO:0000313" key="2">
    <source>
        <dbReference type="EMBL" id="HIW06974.1"/>
    </source>
</evidence>
<name>A0A9D1Q6J4_9GAMM</name>
<accession>A0A9D1Q6J4</accession>
<reference evidence="2" key="1">
    <citation type="journal article" date="2021" name="PeerJ">
        <title>Extensive microbial diversity within the chicken gut microbiome revealed by metagenomics and culture.</title>
        <authorList>
            <person name="Gilroy R."/>
            <person name="Ravi A."/>
            <person name="Getino M."/>
            <person name="Pursley I."/>
            <person name="Horton D.L."/>
            <person name="Alikhan N.F."/>
            <person name="Baker D."/>
            <person name="Gharbi K."/>
            <person name="Hall N."/>
            <person name="Watson M."/>
            <person name="Adriaenssens E.M."/>
            <person name="Foster-Nyarko E."/>
            <person name="Jarju S."/>
            <person name="Secka A."/>
            <person name="Antonio M."/>
            <person name="Oren A."/>
            <person name="Chaudhuri R.R."/>
            <person name="La Ragione R."/>
            <person name="Hildebrand F."/>
            <person name="Pallen M.J."/>
        </authorList>
    </citation>
    <scope>NUCLEOTIDE SEQUENCE</scope>
    <source>
        <strain evidence="2">CHK160-9182</strain>
    </source>
</reference>
<evidence type="ECO:0000256" key="1">
    <source>
        <dbReference type="SAM" id="SignalP"/>
    </source>
</evidence>
<keyword evidence="1" id="KW-0732">Signal</keyword>
<feature type="signal peptide" evidence="1">
    <location>
        <begin position="1"/>
        <end position="21"/>
    </location>
</feature>
<protein>
    <submittedName>
        <fullName evidence="2">YdgA family protein</fullName>
    </submittedName>
</protein>
<gene>
    <name evidence="2" type="ORF">H9889_06575</name>
</gene>
<dbReference type="Proteomes" id="UP000823934">
    <property type="component" value="Unassembled WGS sequence"/>
</dbReference>
<dbReference type="EMBL" id="DXHP01000145">
    <property type="protein sequence ID" value="HIW06974.1"/>
    <property type="molecule type" value="Genomic_DNA"/>
</dbReference>
<dbReference type="AlphaFoldDB" id="A0A9D1Q6J4"/>
<reference evidence="2" key="2">
    <citation type="submission" date="2021-04" db="EMBL/GenBank/DDBJ databases">
        <authorList>
            <person name="Gilroy R."/>
        </authorList>
    </citation>
    <scope>NUCLEOTIDE SEQUENCE</scope>
    <source>
        <strain evidence="2">CHK160-9182</strain>
    </source>
</reference>
<proteinExistence type="predicted"/>